<accession>A0A9P6CZ00</accession>
<sequence>MNKPASPSISEVLKGYVLKAKIGALPISFLFLSLHIAHPLHVPFLGTKLSMEQGTSSELAQETASSSSAKNIAAESSNSSDESSKAHKCAEKDESEIQKYAMSDQLTPWPPPPRKKSHGRLVMLPQDDSQAESRASSIPDERTHTRRNTFGSPILDQEEPNSLPWGKPSKENPREESAEEAADKSYFVVFDSRSMSAYEAPDYCTSEITGTPSYVHRTNTHVVFTESSYPVLASPVFENVQYHQGTIREYPVGNTTFRRDYVAIGGKTPFSASILITADNAFTLFVNGLEGYCVPLVPDCNVFAIEGHNAGNRINRAGALAAIQVRYSDGFTETIVTDNKWHAHIGTPQGFKQVAFDDSAWPAAFVGAALPNQLCGNGVSIPPITSDPGSPRRGSGQPKIVTLPAGEFADTITMDIVADNEYTLYINGLEVGSGTDFNTAQRYQVNFPPSNVVTIAVAAANTGGSTALLTSGAISRCTCGCGANAFMSIDRTWKDMAGVPAGFIAPGFDDSARPAAVP</sequence>
<reference evidence="2" key="1">
    <citation type="submission" date="2020-11" db="EMBL/GenBank/DDBJ databases">
        <authorList>
            <consortium name="DOE Joint Genome Institute"/>
            <person name="Ahrendt S."/>
            <person name="Riley R."/>
            <person name="Andreopoulos W."/>
            <person name="Labutti K."/>
            <person name="Pangilinan J."/>
            <person name="Ruiz-Duenas F.J."/>
            <person name="Barrasa J.M."/>
            <person name="Sanchez-Garcia M."/>
            <person name="Camarero S."/>
            <person name="Miyauchi S."/>
            <person name="Serrano A."/>
            <person name="Linde D."/>
            <person name="Babiker R."/>
            <person name="Drula E."/>
            <person name="Ayuso-Fernandez I."/>
            <person name="Pacheco R."/>
            <person name="Padilla G."/>
            <person name="Ferreira P."/>
            <person name="Barriuso J."/>
            <person name="Kellner H."/>
            <person name="Castanera R."/>
            <person name="Alfaro M."/>
            <person name="Ramirez L."/>
            <person name="Pisabarro A.G."/>
            <person name="Kuo A."/>
            <person name="Tritt A."/>
            <person name="Lipzen A."/>
            <person name="He G."/>
            <person name="Yan M."/>
            <person name="Ng V."/>
            <person name="Cullen D."/>
            <person name="Martin F."/>
            <person name="Rosso M.-N."/>
            <person name="Henrissat B."/>
            <person name="Hibbett D."/>
            <person name="Martinez A.T."/>
            <person name="Grigoriev I.V."/>
        </authorList>
    </citation>
    <scope>NUCLEOTIDE SEQUENCE</scope>
    <source>
        <strain evidence="2">CIRM-BRFM 674</strain>
    </source>
</reference>
<proteinExistence type="predicted"/>
<dbReference type="Gene3D" id="2.60.120.260">
    <property type="entry name" value="Galactose-binding domain-like"/>
    <property type="match status" value="2"/>
</dbReference>
<gene>
    <name evidence="2" type="ORF">BDN70DRAFT_922259</name>
</gene>
<dbReference type="AlphaFoldDB" id="A0A9P6CZ00"/>
<dbReference type="EMBL" id="MU155246">
    <property type="protein sequence ID" value="KAF9477970.1"/>
    <property type="molecule type" value="Genomic_DNA"/>
</dbReference>
<dbReference type="OrthoDB" id="3062325at2759"/>
<feature type="compositionally biased region" description="Polar residues" evidence="1">
    <location>
        <begin position="56"/>
        <end position="70"/>
    </location>
</feature>
<evidence type="ECO:0000313" key="2">
    <source>
        <dbReference type="EMBL" id="KAF9477970.1"/>
    </source>
</evidence>
<evidence type="ECO:0000313" key="3">
    <source>
        <dbReference type="Proteomes" id="UP000807469"/>
    </source>
</evidence>
<dbReference type="Proteomes" id="UP000807469">
    <property type="component" value="Unassembled WGS sequence"/>
</dbReference>
<feature type="region of interest" description="Disordered" evidence="1">
    <location>
        <begin position="56"/>
        <end position="93"/>
    </location>
</feature>
<evidence type="ECO:0000256" key="1">
    <source>
        <dbReference type="SAM" id="MobiDB-lite"/>
    </source>
</evidence>
<keyword evidence="3" id="KW-1185">Reference proteome</keyword>
<organism evidence="2 3">
    <name type="scientific">Pholiota conissans</name>
    <dbReference type="NCBI Taxonomy" id="109636"/>
    <lineage>
        <taxon>Eukaryota</taxon>
        <taxon>Fungi</taxon>
        <taxon>Dikarya</taxon>
        <taxon>Basidiomycota</taxon>
        <taxon>Agaricomycotina</taxon>
        <taxon>Agaricomycetes</taxon>
        <taxon>Agaricomycetidae</taxon>
        <taxon>Agaricales</taxon>
        <taxon>Agaricineae</taxon>
        <taxon>Strophariaceae</taxon>
        <taxon>Pholiota</taxon>
    </lineage>
</organism>
<feature type="region of interest" description="Disordered" evidence="1">
    <location>
        <begin position="126"/>
        <end position="181"/>
    </location>
</feature>
<comment type="caution">
    <text evidence="2">The sequence shown here is derived from an EMBL/GenBank/DDBJ whole genome shotgun (WGS) entry which is preliminary data.</text>
</comment>
<feature type="compositionally biased region" description="Basic and acidic residues" evidence="1">
    <location>
        <begin position="82"/>
        <end position="93"/>
    </location>
</feature>
<name>A0A9P6CZ00_9AGAR</name>
<protein>
    <submittedName>
        <fullName evidence="2">Uncharacterized protein</fullName>
    </submittedName>
</protein>